<dbReference type="PANTHER" id="PTHR10933:SF9">
    <property type="entry name" value="IMMUNOGLOBULIN-BINDING PROTEIN 1"/>
    <property type="match status" value="1"/>
</dbReference>
<feature type="compositionally biased region" description="Basic and acidic residues" evidence="1">
    <location>
        <begin position="249"/>
        <end position="259"/>
    </location>
</feature>
<protein>
    <submittedName>
        <fullName evidence="2">Type 2A phosphatase-associated protein 42</fullName>
    </submittedName>
</protein>
<feature type="compositionally biased region" description="Low complexity" evidence="1">
    <location>
        <begin position="232"/>
        <end position="245"/>
    </location>
</feature>
<evidence type="ECO:0000256" key="1">
    <source>
        <dbReference type="SAM" id="MobiDB-lite"/>
    </source>
</evidence>
<organism evidence="2 3">
    <name type="scientific">Dispira parvispora</name>
    <dbReference type="NCBI Taxonomy" id="1520584"/>
    <lineage>
        <taxon>Eukaryota</taxon>
        <taxon>Fungi</taxon>
        <taxon>Fungi incertae sedis</taxon>
        <taxon>Zoopagomycota</taxon>
        <taxon>Kickxellomycotina</taxon>
        <taxon>Dimargaritomycetes</taxon>
        <taxon>Dimargaritales</taxon>
        <taxon>Dimargaritaceae</taxon>
        <taxon>Dispira</taxon>
    </lineage>
</organism>
<evidence type="ECO:0000313" key="2">
    <source>
        <dbReference type="EMBL" id="KAJ1951113.1"/>
    </source>
</evidence>
<dbReference type="Gene3D" id="1.25.40.540">
    <property type="entry name" value="TAP42-like family"/>
    <property type="match status" value="1"/>
</dbReference>
<name>A0A9W8AID8_9FUNG</name>
<evidence type="ECO:0000313" key="3">
    <source>
        <dbReference type="Proteomes" id="UP001150925"/>
    </source>
</evidence>
<dbReference type="GO" id="GO:0035303">
    <property type="term" value="P:regulation of dephosphorylation"/>
    <property type="evidence" value="ECO:0007669"/>
    <property type="project" value="TreeGrafter"/>
</dbReference>
<feature type="region of interest" description="Disordered" evidence="1">
    <location>
        <begin position="176"/>
        <end position="199"/>
    </location>
</feature>
<dbReference type="GO" id="GO:0005829">
    <property type="term" value="C:cytosol"/>
    <property type="evidence" value="ECO:0007669"/>
    <property type="project" value="TreeGrafter"/>
</dbReference>
<dbReference type="GO" id="GO:0051721">
    <property type="term" value="F:protein phosphatase 2A binding"/>
    <property type="evidence" value="ECO:0007669"/>
    <property type="project" value="TreeGrafter"/>
</dbReference>
<dbReference type="PANTHER" id="PTHR10933">
    <property type="entry name" value="IMMUNOGLOBULIN-BINDING PROTEIN 1"/>
    <property type="match status" value="1"/>
</dbReference>
<feature type="compositionally biased region" description="Basic and acidic residues" evidence="1">
    <location>
        <begin position="332"/>
        <end position="364"/>
    </location>
</feature>
<comment type="caution">
    <text evidence="2">The sequence shown here is derived from an EMBL/GenBank/DDBJ whole genome shotgun (WGS) entry which is preliminary data.</text>
</comment>
<feature type="region of interest" description="Disordered" evidence="1">
    <location>
        <begin position="321"/>
        <end position="374"/>
    </location>
</feature>
<gene>
    <name evidence="2" type="primary">TAP42</name>
    <name evidence="2" type="ORF">IWQ62_006462</name>
</gene>
<dbReference type="GO" id="GO:0009966">
    <property type="term" value="P:regulation of signal transduction"/>
    <property type="evidence" value="ECO:0007669"/>
    <property type="project" value="InterPro"/>
</dbReference>
<sequence length="374" mass="42272">MASSELSVADTEGVSLKSLFTTAQQEFEVIESLTMSAREPAYQDQVQRCLSHFNRCRLMVNQLALFSTNESLDDLATGSLRYLVVEAYMGHLVQKLTSDSPSTRPSLLKQARDHYDNFYRLCDAYGLVEPVDQRLYQQRLTKSNDSTLGVTNRPSREEKITRFKRRKQLEQTIHALETALGPVDRSPTEESQDDNETTERQLALNRVQLQIHHTLEALESIQDEYALLAMAAQASSSSPSTDSRAPGQSRDESEDRLDQRPGGSGLRNAQGPLLSQQGKVMRPFIITDKRRDIQESVFRPGWRLPTMSVEEYLAIEQERGGMISGGGQVPSSEDKDVDHDGDPDAQDRETYKQREWDNFKDDNPRGWGNRKGKG</sequence>
<keyword evidence="3" id="KW-1185">Reference proteome</keyword>
<proteinExistence type="predicted"/>
<accession>A0A9W8AID8</accession>
<feature type="region of interest" description="Disordered" evidence="1">
    <location>
        <begin position="232"/>
        <end position="280"/>
    </location>
</feature>
<dbReference type="Proteomes" id="UP001150925">
    <property type="component" value="Unassembled WGS sequence"/>
</dbReference>
<dbReference type="InterPro" id="IPR007304">
    <property type="entry name" value="TAP46-like"/>
</dbReference>
<dbReference type="AlphaFoldDB" id="A0A9W8AID8"/>
<reference evidence="2" key="1">
    <citation type="submission" date="2022-07" db="EMBL/GenBank/DDBJ databases">
        <title>Phylogenomic reconstructions and comparative analyses of Kickxellomycotina fungi.</title>
        <authorList>
            <person name="Reynolds N.K."/>
            <person name="Stajich J.E."/>
            <person name="Barry K."/>
            <person name="Grigoriev I.V."/>
            <person name="Crous P."/>
            <person name="Smith M.E."/>
        </authorList>
    </citation>
    <scope>NUCLEOTIDE SEQUENCE</scope>
    <source>
        <strain evidence="2">RSA 1196</strain>
    </source>
</reference>
<dbReference type="EMBL" id="JANBPY010003562">
    <property type="protein sequence ID" value="KAJ1951113.1"/>
    <property type="molecule type" value="Genomic_DNA"/>
</dbReference>
<dbReference type="InterPro" id="IPR038511">
    <property type="entry name" value="TAP42/TAP46-like_sf"/>
</dbReference>
<dbReference type="Pfam" id="PF04177">
    <property type="entry name" value="TAP42"/>
    <property type="match status" value="1"/>
</dbReference>
<dbReference type="OrthoDB" id="10261753at2759"/>